<proteinExistence type="predicted"/>
<keyword evidence="2" id="KW-1185">Reference proteome</keyword>
<evidence type="ECO:0000313" key="2">
    <source>
        <dbReference type="Proteomes" id="UP000265618"/>
    </source>
</evidence>
<evidence type="ECO:0000313" key="1">
    <source>
        <dbReference type="EMBL" id="GIQ92826.1"/>
    </source>
</evidence>
<feature type="non-terminal residue" evidence="1">
    <location>
        <position position="77"/>
    </location>
</feature>
<comment type="caution">
    <text evidence="1">The sequence shown here is derived from an EMBL/GenBank/DDBJ whole genome shotgun (WGS) entry which is preliminary data.</text>
</comment>
<dbReference type="Proteomes" id="UP000265618">
    <property type="component" value="Unassembled WGS sequence"/>
</dbReference>
<organism evidence="1 2">
    <name type="scientific">Kipferlia bialata</name>
    <dbReference type="NCBI Taxonomy" id="797122"/>
    <lineage>
        <taxon>Eukaryota</taxon>
        <taxon>Metamonada</taxon>
        <taxon>Carpediemonas-like organisms</taxon>
        <taxon>Kipferlia</taxon>
    </lineage>
</organism>
<dbReference type="AlphaFoldDB" id="A0A9K3DDM1"/>
<name>A0A9K3DDM1_9EUKA</name>
<protein>
    <submittedName>
        <fullName evidence="1">Uncharacterized protein</fullName>
    </submittedName>
</protein>
<accession>A0A9K3DDM1</accession>
<sequence length="77" mass="8540">THKDQWNAELCTAFVEHGGLTGLSSVLERLVIGANFDPASVELTDIMSSFLQQTMVNVSPDDAERLWPQMDQFVSTL</sequence>
<feature type="non-terminal residue" evidence="1">
    <location>
        <position position="1"/>
    </location>
</feature>
<reference evidence="1 2" key="1">
    <citation type="journal article" date="2018" name="PLoS ONE">
        <title>The draft genome of Kipferlia bialata reveals reductive genome evolution in fornicate parasites.</title>
        <authorList>
            <person name="Tanifuji G."/>
            <person name="Takabayashi S."/>
            <person name="Kume K."/>
            <person name="Takagi M."/>
            <person name="Nakayama T."/>
            <person name="Kamikawa R."/>
            <person name="Inagaki Y."/>
            <person name="Hashimoto T."/>
        </authorList>
    </citation>
    <scope>NUCLEOTIDE SEQUENCE [LARGE SCALE GENOMIC DNA]</scope>
    <source>
        <strain evidence="1">NY0173</strain>
    </source>
</reference>
<dbReference type="EMBL" id="BDIP01010657">
    <property type="protein sequence ID" value="GIQ92826.1"/>
    <property type="molecule type" value="Genomic_DNA"/>
</dbReference>
<gene>
    <name evidence="1" type="ORF">KIPB_016824</name>
</gene>